<dbReference type="Proteomes" id="UP000183952">
    <property type="component" value="Unassembled WGS sequence"/>
</dbReference>
<dbReference type="InterPro" id="IPR014255">
    <property type="entry name" value="Spore_coat_CotS"/>
</dbReference>
<keyword evidence="3" id="KW-1185">Reference proteome</keyword>
<dbReference type="Gene3D" id="3.90.1200.10">
    <property type="match status" value="1"/>
</dbReference>
<dbReference type="RefSeq" id="WP_072903660.1">
    <property type="nucleotide sequence ID" value="NZ_FRAD01000013.1"/>
</dbReference>
<keyword evidence="2" id="KW-0167">Capsid protein</keyword>
<dbReference type="STRING" id="1121331.SAMN02745248_01690"/>
<evidence type="ECO:0000259" key="1">
    <source>
        <dbReference type="Pfam" id="PF01636"/>
    </source>
</evidence>
<dbReference type="NCBIfam" id="TIGR02906">
    <property type="entry name" value="spore_CotS"/>
    <property type="match status" value="1"/>
</dbReference>
<evidence type="ECO:0000313" key="3">
    <source>
        <dbReference type="Proteomes" id="UP000183952"/>
    </source>
</evidence>
<dbReference type="Gene3D" id="3.30.200.20">
    <property type="entry name" value="Phosphorylase Kinase, domain 1"/>
    <property type="match status" value="1"/>
</dbReference>
<feature type="domain" description="Aminoglycoside phosphotransferase" evidence="1">
    <location>
        <begin position="210"/>
        <end position="254"/>
    </location>
</feature>
<evidence type="ECO:0000313" key="2">
    <source>
        <dbReference type="EMBL" id="SHK07008.1"/>
    </source>
</evidence>
<accession>A0A1M6PGC6</accession>
<reference evidence="2 3" key="1">
    <citation type="submission" date="2016-11" db="EMBL/GenBank/DDBJ databases">
        <authorList>
            <person name="Jaros S."/>
            <person name="Januszkiewicz K."/>
            <person name="Wedrychowicz H."/>
        </authorList>
    </citation>
    <scope>NUCLEOTIDE SEQUENCE [LARGE SCALE GENOMIC DNA]</scope>
    <source>
        <strain evidence="2 3">DSM 3090</strain>
    </source>
</reference>
<dbReference type="EMBL" id="FRAD01000013">
    <property type="protein sequence ID" value="SHK07008.1"/>
    <property type="molecule type" value="Genomic_DNA"/>
</dbReference>
<dbReference type="Pfam" id="PF01636">
    <property type="entry name" value="APH"/>
    <property type="match status" value="1"/>
</dbReference>
<dbReference type="InterPro" id="IPR047175">
    <property type="entry name" value="CotS-like"/>
</dbReference>
<dbReference type="InterPro" id="IPR002575">
    <property type="entry name" value="Aminoglycoside_PTrfase"/>
</dbReference>
<organism evidence="2 3">
    <name type="scientific">Hathewaya proteolytica DSM 3090</name>
    <dbReference type="NCBI Taxonomy" id="1121331"/>
    <lineage>
        <taxon>Bacteria</taxon>
        <taxon>Bacillati</taxon>
        <taxon>Bacillota</taxon>
        <taxon>Clostridia</taxon>
        <taxon>Eubacteriales</taxon>
        <taxon>Clostridiaceae</taxon>
        <taxon>Hathewaya</taxon>
    </lineage>
</organism>
<dbReference type="AlphaFoldDB" id="A0A1M6PGC6"/>
<gene>
    <name evidence="2" type="ORF">SAMN02745248_01690</name>
</gene>
<dbReference type="SUPFAM" id="SSF56112">
    <property type="entry name" value="Protein kinase-like (PK-like)"/>
    <property type="match status" value="1"/>
</dbReference>
<dbReference type="PANTHER" id="PTHR39179:SF1">
    <property type="entry name" value="SPORE COAT PROTEIN I"/>
    <property type="match status" value="1"/>
</dbReference>
<dbReference type="InterPro" id="IPR011009">
    <property type="entry name" value="Kinase-like_dom_sf"/>
</dbReference>
<dbReference type="GO" id="GO:0042601">
    <property type="term" value="C:endospore-forming forespore"/>
    <property type="evidence" value="ECO:0007669"/>
    <property type="project" value="TreeGrafter"/>
</dbReference>
<name>A0A1M6PGC6_9CLOT</name>
<keyword evidence="2" id="KW-0946">Virion</keyword>
<protein>
    <submittedName>
        <fullName evidence="2">Spore coat protein, CotS family</fullName>
    </submittedName>
</protein>
<sequence length="341" mass="40892">MHKVSEEVFQKVKNIVEEKYEIPVETMEKIKNVYKIFASDGSIYSLKPVKYEKPHFNFIFGVMKHLQNQGYKGVPKFITTSKGEEYINFFDKWAYMNPWIMGRESNYNNIIDVNMAALNLANMHDKARNFKVQENMKPRNYVGKWVDNFSTRKHEILDFKNRICAKDKKSQFDGEYMEIMLDELNRCDLCIEHLKEHGYFKYMDRQKAFMEFCHHDYANHNVLIDGNNQTFLIDFDYCILDTHIHDVASLLIRVMKDGKWSLSTAKNIMSIYKDKIDITNEEVLLIADFMEFPQAYWQLGIQYYWEKQPWGEEFFLKKLNRIAVDREERQEFIEELRGSLR</sequence>
<proteinExistence type="predicted"/>
<dbReference type="OrthoDB" id="9771902at2"/>
<dbReference type="PANTHER" id="PTHR39179">
    <property type="entry name" value="SPORE COAT PROTEIN I"/>
    <property type="match status" value="1"/>
</dbReference>